<feature type="transmembrane region" description="Helical" evidence="15">
    <location>
        <begin position="78"/>
        <end position="101"/>
    </location>
</feature>
<protein>
    <recommendedName>
        <fullName evidence="14">sn-1-specific diacylglycerol lipase</fullName>
        <ecNumber evidence="14">3.1.1.116</ecNumber>
    </recommendedName>
</protein>
<dbReference type="AlphaFoldDB" id="A0A158R9P2"/>
<evidence type="ECO:0000256" key="5">
    <source>
        <dbReference type="ARBA" id="ARBA00022692"/>
    </source>
</evidence>
<evidence type="ECO:0000256" key="15">
    <source>
        <dbReference type="SAM" id="Phobius"/>
    </source>
</evidence>
<dbReference type="CDD" id="cd00519">
    <property type="entry name" value="Lipase_3"/>
    <property type="match status" value="1"/>
</dbReference>
<accession>A0A158R9P2</accession>
<evidence type="ECO:0000256" key="9">
    <source>
        <dbReference type="ARBA" id="ARBA00022963"/>
    </source>
</evidence>
<keyword evidence="10 15" id="KW-1133">Transmembrane helix</keyword>
<feature type="transmembrane region" description="Helical" evidence="15">
    <location>
        <begin position="193"/>
        <end position="212"/>
    </location>
</feature>
<reference evidence="19" key="1">
    <citation type="submission" date="2016-04" db="UniProtKB">
        <authorList>
            <consortium name="WormBaseParasite"/>
        </authorList>
    </citation>
    <scope>IDENTIFICATION</scope>
</reference>
<dbReference type="GO" id="GO:0016042">
    <property type="term" value="P:lipid catabolic process"/>
    <property type="evidence" value="ECO:0007669"/>
    <property type="project" value="UniProtKB-KW"/>
</dbReference>
<dbReference type="WBParaSite" id="TASK_0000755801-mRNA-1">
    <property type="protein sequence ID" value="TASK_0000755801-mRNA-1"/>
    <property type="gene ID" value="TASK_0000755801"/>
</dbReference>
<evidence type="ECO:0000313" key="18">
    <source>
        <dbReference type="Proteomes" id="UP000282613"/>
    </source>
</evidence>
<evidence type="ECO:0000256" key="8">
    <source>
        <dbReference type="ARBA" id="ARBA00022837"/>
    </source>
</evidence>
<evidence type="ECO:0000256" key="2">
    <source>
        <dbReference type="ARBA" id="ARBA00004651"/>
    </source>
</evidence>
<dbReference type="InterPro" id="IPR029058">
    <property type="entry name" value="AB_hydrolase_fold"/>
</dbReference>
<dbReference type="Pfam" id="PF01764">
    <property type="entry name" value="Lipase_3"/>
    <property type="match status" value="1"/>
</dbReference>
<evidence type="ECO:0000313" key="17">
    <source>
        <dbReference type="EMBL" id="VDK38595.1"/>
    </source>
</evidence>
<organism evidence="19">
    <name type="scientific">Taenia asiatica</name>
    <name type="common">Asian tapeworm</name>
    <dbReference type="NCBI Taxonomy" id="60517"/>
    <lineage>
        <taxon>Eukaryota</taxon>
        <taxon>Metazoa</taxon>
        <taxon>Spiralia</taxon>
        <taxon>Lophotrochozoa</taxon>
        <taxon>Platyhelminthes</taxon>
        <taxon>Cestoda</taxon>
        <taxon>Eucestoda</taxon>
        <taxon>Cyclophyllidea</taxon>
        <taxon>Taeniidae</taxon>
        <taxon>Taenia</taxon>
    </lineage>
</organism>
<evidence type="ECO:0000256" key="1">
    <source>
        <dbReference type="ARBA" id="ARBA00001913"/>
    </source>
</evidence>
<feature type="domain" description="Fungal lipase-type" evidence="16">
    <location>
        <begin position="368"/>
        <end position="508"/>
    </location>
</feature>
<sequence length="776" mass="86824">MPAIILFGLAVDILQVVVRCLLAVASSRGGIAEVEKRNPVAWILYLHFFLIACEFLAYSLVIYFEASSRMCLSKACFFLRNSCVLGLVLLVVSLIFILTTFDSTGRVWRHHPGLWCMEEGASSRRLNRAQAHRLIARLWRRRIRCLACLRNACRRLDLDTKRSSQDAMLLVSDMVGTYFMASFLCIVIDLRTLIDYAVIAIYLSVFLLRYPVAIKVTNPPPHAGSVGVLVPRDDGNPFNRLATDWLSIRRLWVYSKYASAVYGRLLYLFSQRLSPRAALRLCKYAKWEGGLGSCCPQAGGDAETHPFLSPSDEISIGCCICKHDTCNLAVYQEITGAPIESLVYYSFVNNVYQSPFFVAFDDDSESIIIAIRGTLSPEDVIVDMLAEGKRPLLDEMPSDVPAEQIPDFYVHMGILYTARNLRDIILRLQLVEKARVRRPCYPLVVCGHSLGAGVASVLAFLLRKCYPEVKAYAYSPPLGLMSARMARYCKPFVVSIVLGCDIVPRLSIPTLNDLKWRLLSALQDCNVPKYRILANAVRIVGLNCLFPSFCRRSSTTIGLDTRLFSASCQYNLLRPKVFSPRGAPAISSSTEYSDFVTESTASLHRPVRYLSEDRSLFRWLRAKTDVLLRTDASGTIYVPFVSALRSSEFSTITASGSLEANEPIGAHGDFVSMDTSVRFAGLVVHLVQVEDTKLRTSASLRSDSSASSPWWINQPILQSPYGQTRGNSRPSLSILGCSLITSPMRFQQLSIGYTLQRANRILRYSVEMWAHLTPER</sequence>
<dbReference type="STRING" id="60517.A0A158R9P2"/>
<evidence type="ECO:0000256" key="11">
    <source>
        <dbReference type="ARBA" id="ARBA00023098"/>
    </source>
</evidence>
<comment type="cofactor">
    <cofactor evidence="1">
        <name>Ca(2+)</name>
        <dbReference type="ChEBI" id="CHEBI:29108"/>
    </cofactor>
</comment>
<evidence type="ECO:0000256" key="6">
    <source>
        <dbReference type="ARBA" id="ARBA00022723"/>
    </source>
</evidence>
<keyword evidence="18" id="KW-1185">Reference proteome</keyword>
<keyword evidence="7" id="KW-0378">Hydrolase</keyword>
<dbReference type="InterPro" id="IPR052214">
    <property type="entry name" value="DAG_Lipase-Related"/>
</dbReference>
<dbReference type="InterPro" id="IPR002921">
    <property type="entry name" value="Fungal_lipase-type"/>
</dbReference>
<dbReference type="PANTHER" id="PTHR45792:SF8">
    <property type="entry name" value="DIACYLGLYCEROL LIPASE-ALPHA"/>
    <property type="match status" value="1"/>
</dbReference>
<dbReference type="PANTHER" id="PTHR45792">
    <property type="entry name" value="DIACYLGLYCEROL LIPASE HOMOLOG-RELATED"/>
    <property type="match status" value="1"/>
</dbReference>
<keyword evidence="11" id="KW-0443">Lipid metabolism</keyword>
<evidence type="ECO:0000256" key="14">
    <source>
        <dbReference type="ARBA" id="ARBA00026104"/>
    </source>
</evidence>
<dbReference type="EC" id="3.1.1.116" evidence="14"/>
<dbReference type="OrthoDB" id="438440at2759"/>
<dbReference type="Proteomes" id="UP000282613">
    <property type="component" value="Unassembled WGS sequence"/>
</dbReference>
<evidence type="ECO:0000256" key="4">
    <source>
        <dbReference type="ARBA" id="ARBA00022553"/>
    </source>
</evidence>
<keyword evidence="9" id="KW-0442">Lipid degradation</keyword>
<keyword evidence="12 15" id="KW-0472">Membrane</keyword>
<keyword evidence="4" id="KW-0597">Phosphoprotein</keyword>
<evidence type="ECO:0000256" key="10">
    <source>
        <dbReference type="ARBA" id="ARBA00022989"/>
    </source>
</evidence>
<evidence type="ECO:0000313" key="19">
    <source>
        <dbReference type="WBParaSite" id="TASK_0000755801-mRNA-1"/>
    </source>
</evidence>
<reference evidence="17 18" key="2">
    <citation type="submission" date="2018-11" db="EMBL/GenBank/DDBJ databases">
        <authorList>
            <consortium name="Pathogen Informatics"/>
        </authorList>
    </citation>
    <scope>NUCLEOTIDE SEQUENCE [LARGE SCALE GENOMIC DNA]</scope>
</reference>
<name>A0A158R9P2_TAEAS</name>
<comment type="subcellular location">
    <subcellularLocation>
        <location evidence="2">Cell membrane</location>
        <topology evidence="2">Multi-pass membrane protein</topology>
    </subcellularLocation>
</comment>
<dbReference type="GO" id="GO:0016298">
    <property type="term" value="F:lipase activity"/>
    <property type="evidence" value="ECO:0007669"/>
    <property type="project" value="TreeGrafter"/>
</dbReference>
<dbReference type="EMBL" id="UYRS01018636">
    <property type="protein sequence ID" value="VDK38595.1"/>
    <property type="molecule type" value="Genomic_DNA"/>
</dbReference>
<evidence type="ECO:0000256" key="7">
    <source>
        <dbReference type="ARBA" id="ARBA00022801"/>
    </source>
</evidence>
<keyword evidence="6" id="KW-0479">Metal-binding</keyword>
<evidence type="ECO:0000256" key="13">
    <source>
        <dbReference type="ARBA" id="ARBA00024531"/>
    </source>
</evidence>
<dbReference type="GO" id="GO:0005886">
    <property type="term" value="C:plasma membrane"/>
    <property type="evidence" value="ECO:0007669"/>
    <property type="project" value="UniProtKB-SubCell"/>
</dbReference>
<comment type="catalytic activity">
    <reaction evidence="13">
        <text>a 1,2-diacyl-sn-glycerol + H2O = a 2-acylglycerol + a fatty acid + H(+)</text>
        <dbReference type="Rhea" id="RHEA:33275"/>
        <dbReference type="ChEBI" id="CHEBI:15377"/>
        <dbReference type="ChEBI" id="CHEBI:15378"/>
        <dbReference type="ChEBI" id="CHEBI:17389"/>
        <dbReference type="ChEBI" id="CHEBI:17815"/>
        <dbReference type="ChEBI" id="CHEBI:28868"/>
        <dbReference type="EC" id="3.1.1.116"/>
    </reaction>
    <physiologicalReaction direction="left-to-right" evidence="13">
        <dbReference type="Rhea" id="RHEA:33276"/>
    </physiologicalReaction>
</comment>
<dbReference type="GO" id="GO:0046872">
    <property type="term" value="F:metal ion binding"/>
    <property type="evidence" value="ECO:0007669"/>
    <property type="project" value="UniProtKB-KW"/>
</dbReference>
<keyword evidence="3" id="KW-1003">Cell membrane</keyword>
<keyword evidence="8" id="KW-0106">Calcium</keyword>
<evidence type="ECO:0000256" key="3">
    <source>
        <dbReference type="ARBA" id="ARBA00022475"/>
    </source>
</evidence>
<dbReference type="SUPFAM" id="SSF53474">
    <property type="entry name" value="alpha/beta-Hydrolases"/>
    <property type="match status" value="1"/>
</dbReference>
<keyword evidence="5 15" id="KW-0812">Transmembrane</keyword>
<evidence type="ECO:0000259" key="16">
    <source>
        <dbReference type="Pfam" id="PF01764"/>
    </source>
</evidence>
<feature type="transmembrane region" description="Helical" evidence="15">
    <location>
        <begin position="42"/>
        <end position="66"/>
    </location>
</feature>
<dbReference type="Gene3D" id="3.40.50.1820">
    <property type="entry name" value="alpha/beta hydrolase"/>
    <property type="match status" value="1"/>
</dbReference>
<feature type="transmembrane region" description="Helical" evidence="15">
    <location>
        <begin position="167"/>
        <end position="186"/>
    </location>
</feature>
<gene>
    <name evidence="17" type="ORF">TASK_LOCUS7559</name>
</gene>
<evidence type="ECO:0000256" key="12">
    <source>
        <dbReference type="ARBA" id="ARBA00023136"/>
    </source>
</evidence>
<proteinExistence type="predicted"/>